<evidence type="ECO:0000313" key="3">
    <source>
        <dbReference type="Proteomes" id="UP000004893"/>
    </source>
</evidence>
<name>C0BVW2_9FIRM</name>
<reference evidence="2" key="1">
    <citation type="submission" date="2009-02" db="EMBL/GenBank/DDBJ databases">
        <authorList>
            <person name="Fulton L."/>
            <person name="Clifton S."/>
            <person name="Fulton B."/>
            <person name="Xu J."/>
            <person name="Minx P."/>
            <person name="Pepin K.H."/>
            <person name="Johnson M."/>
            <person name="Bhonagiri V."/>
            <person name="Nash W.E."/>
            <person name="Mardis E.R."/>
            <person name="Wilson R.K."/>
        </authorList>
    </citation>
    <scope>NUCLEOTIDE SEQUENCE [LARGE SCALE GENOMIC DNA]</scope>
    <source>
        <strain evidence="2">DSM 15053</strain>
    </source>
</reference>
<protein>
    <submittedName>
        <fullName evidence="2">HD domain protein</fullName>
    </submittedName>
</protein>
<evidence type="ECO:0000259" key="1">
    <source>
        <dbReference type="Pfam" id="PF01966"/>
    </source>
</evidence>
<dbReference type="EMBL" id="ABYI02000001">
    <property type="protein sequence ID" value="EEG75941.1"/>
    <property type="molecule type" value="Genomic_DNA"/>
</dbReference>
<evidence type="ECO:0000313" key="2">
    <source>
        <dbReference type="EMBL" id="EEG75941.1"/>
    </source>
</evidence>
<dbReference type="STRING" id="553973.CLOHYLEM_03917"/>
<dbReference type="RefSeq" id="WP_006441244.1">
    <property type="nucleotide sequence ID" value="NZ_CP036524.1"/>
</dbReference>
<comment type="caution">
    <text evidence="2">The sequence shown here is derived from an EMBL/GenBank/DDBJ whole genome shotgun (WGS) entry which is preliminary data.</text>
</comment>
<dbReference type="Pfam" id="PF01966">
    <property type="entry name" value="HD"/>
    <property type="match status" value="1"/>
</dbReference>
<keyword evidence="3" id="KW-1185">Reference proteome</keyword>
<dbReference type="SUPFAM" id="SSF109604">
    <property type="entry name" value="HD-domain/PDEase-like"/>
    <property type="match status" value="1"/>
</dbReference>
<dbReference type="Proteomes" id="UP000004893">
    <property type="component" value="Unassembled WGS sequence"/>
</dbReference>
<dbReference type="eggNOG" id="COG1418">
    <property type="taxonomic scope" value="Bacteria"/>
</dbReference>
<dbReference type="Gene3D" id="1.10.3210.10">
    <property type="entry name" value="Hypothetical protein af1432"/>
    <property type="match status" value="1"/>
</dbReference>
<organism evidence="2 3">
    <name type="scientific">[Clostridium] hylemonae DSM 15053</name>
    <dbReference type="NCBI Taxonomy" id="553973"/>
    <lineage>
        <taxon>Bacteria</taxon>
        <taxon>Bacillati</taxon>
        <taxon>Bacillota</taxon>
        <taxon>Clostridia</taxon>
        <taxon>Lachnospirales</taxon>
        <taxon>Lachnospiraceae</taxon>
    </lineage>
</organism>
<dbReference type="OrthoDB" id="155250at2"/>
<dbReference type="CDD" id="cd00077">
    <property type="entry name" value="HDc"/>
    <property type="match status" value="1"/>
</dbReference>
<dbReference type="AlphaFoldDB" id="C0BVW2"/>
<reference evidence="2" key="2">
    <citation type="submission" date="2013-06" db="EMBL/GenBank/DDBJ databases">
        <title>Draft genome sequence of Clostridium hylemonae (DSM 15053).</title>
        <authorList>
            <person name="Sudarsanam P."/>
            <person name="Ley R."/>
            <person name="Guruge J."/>
            <person name="Turnbaugh P.J."/>
            <person name="Mahowald M."/>
            <person name="Liep D."/>
            <person name="Gordon J."/>
        </authorList>
    </citation>
    <scope>NUCLEOTIDE SEQUENCE</scope>
    <source>
        <strain evidence="2">DSM 15053</strain>
    </source>
</reference>
<dbReference type="InterPro" id="IPR006674">
    <property type="entry name" value="HD_domain"/>
</dbReference>
<accession>C0BVW2</accession>
<sequence>MDNELLMNMTEYYAGQPNRIQHFMKVYAYSRMLGEMEGLDSRTQHILEAAAAVHDIGIRRSEELYGDCSGKHQEELGPEEAEKMLTGLGYGRELTERVCFLVGRHHTYTDIDGMDHQILVEADFLVNLFENEDGINKKAVENALERIFVTKSGKAVLKTMFLAE</sequence>
<dbReference type="InterPro" id="IPR003607">
    <property type="entry name" value="HD/PDEase_dom"/>
</dbReference>
<feature type="domain" description="HD" evidence="1">
    <location>
        <begin position="19"/>
        <end position="112"/>
    </location>
</feature>
<gene>
    <name evidence="2" type="ORF">CLOHYLEM_03917</name>
</gene>
<dbReference type="HOGENOM" id="CLU_110721_0_0_9"/>
<proteinExistence type="predicted"/>